<keyword evidence="1" id="KW-0812">Transmembrane</keyword>
<dbReference type="InterPro" id="IPR017853">
    <property type="entry name" value="GH"/>
</dbReference>
<keyword evidence="1" id="KW-0472">Membrane</keyword>
<evidence type="ECO:0000256" key="1">
    <source>
        <dbReference type="SAM" id="Phobius"/>
    </source>
</evidence>
<protein>
    <submittedName>
        <fullName evidence="2">Uncharacterized protein</fullName>
    </submittedName>
</protein>
<comment type="caution">
    <text evidence="2">The sequence shown here is derived from an EMBL/GenBank/DDBJ whole genome shotgun (WGS) entry which is preliminary data.</text>
</comment>
<reference evidence="2 3" key="1">
    <citation type="journal article" date="2016" name="Nat. Commun.">
        <title>Thousands of microbial genomes shed light on interconnected biogeochemical processes in an aquifer system.</title>
        <authorList>
            <person name="Anantharaman K."/>
            <person name="Brown C.T."/>
            <person name="Hug L.A."/>
            <person name="Sharon I."/>
            <person name="Castelle C.J."/>
            <person name="Probst A.J."/>
            <person name="Thomas B.C."/>
            <person name="Singh A."/>
            <person name="Wilkins M.J."/>
            <person name="Karaoz U."/>
            <person name="Brodie E.L."/>
            <person name="Williams K.H."/>
            <person name="Hubbard S.S."/>
            <person name="Banfield J.F."/>
        </authorList>
    </citation>
    <scope>NUCLEOTIDE SEQUENCE [LARGE SCALE GENOMIC DNA]</scope>
</reference>
<proteinExistence type="predicted"/>
<evidence type="ECO:0000313" key="2">
    <source>
        <dbReference type="EMBL" id="OGK40656.1"/>
    </source>
</evidence>
<feature type="transmembrane region" description="Helical" evidence="1">
    <location>
        <begin position="7"/>
        <end position="25"/>
    </location>
</feature>
<accession>A0A1F7IBC4</accession>
<evidence type="ECO:0000313" key="3">
    <source>
        <dbReference type="Proteomes" id="UP000177698"/>
    </source>
</evidence>
<dbReference type="SUPFAM" id="SSF51445">
    <property type="entry name" value="(Trans)glycosidases"/>
    <property type="match status" value="1"/>
</dbReference>
<dbReference type="AlphaFoldDB" id="A0A1F7IBC4"/>
<dbReference type="Proteomes" id="UP000177698">
    <property type="component" value="Unassembled WGS sequence"/>
</dbReference>
<keyword evidence="1" id="KW-1133">Transmembrane helix</keyword>
<sequence>MKLYSNFKFHIFYTAFVFCLIFFLTQKHYINAFNPNLPNNKYGIHFALPNLDDLVKAKELINSNGGDWGYVTLVIPENDRDKNKWQEVFDRMRELHLIPIIRLATVAQDAKWRRPAAEDADAWVNFLDSLNWVVKDRYVILFNEPNHGAEWGGSVDADNYTEIGLTFARKLKEKNQDYFIMLAGLDASAPNSLPQFQDESVFLSQVFNNKTIEQWNKLLSGFASHSYPNPDFSASPYNLGRGSIRSYEWELNFLKQLGVKELPVFITETGWRRGDESSIADYLKAAYGEVWLPDDRVVAVTPFVFDYQGEPFLNFSWKKYQNEDFYPQYYAVQSLTKVSGMPKQIEKGVIEFDFPKELVTQSSYRFSVKLRNLGQAVWDKDFGYQISVIDQDEKNLEFFTSDLKRVKPFAETELDLYLKTSNLLGKGKVQTVLSKFGQIVIDGGFWEFETYPLPSLNFQASLFPKFQSAGEDFELQIFNNREEIVFKKKSVKVKDGKGLIEEVQNVALGRKYRVVLLKPYYLPRQVFVTFAKGVNSVLFERMLPLDFSPNGKLELADFTTLIQNPQLINLLSP</sequence>
<dbReference type="EMBL" id="MGAG01000021">
    <property type="protein sequence ID" value="OGK40656.1"/>
    <property type="molecule type" value="Genomic_DNA"/>
</dbReference>
<gene>
    <name evidence="2" type="ORF">A2954_02100</name>
</gene>
<dbReference type="Gene3D" id="3.20.20.80">
    <property type="entry name" value="Glycosidases"/>
    <property type="match status" value="1"/>
</dbReference>
<name>A0A1F7IBC4_9BACT</name>
<organism evidence="2 3">
    <name type="scientific">Candidatus Roizmanbacteria bacterium RIFCSPLOWO2_01_FULL_37_12</name>
    <dbReference type="NCBI Taxonomy" id="1802056"/>
    <lineage>
        <taxon>Bacteria</taxon>
        <taxon>Candidatus Roizmaniibacteriota</taxon>
    </lineage>
</organism>